<reference evidence="8" key="1">
    <citation type="submission" date="2018-06" db="EMBL/GenBank/DDBJ databases">
        <authorList>
            <person name="Zhirakovskaya E."/>
        </authorList>
    </citation>
    <scope>NUCLEOTIDE SEQUENCE</scope>
</reference>
<evidence type="ECO:0000313" key="8">
    <source>
        <dbReference type="EMBL" id="VAW68173.1"/>
    </source>
</evidence>
<dbReference type="GO" id="GO:0009252">
    <property type="term" value="P:peptidoglycan biosynthetic process"/>
    <property type="evidence" value="ECO:0007669"/>
    <property type="project" value="UniProtKB-KW"/>
</dbReference>
<dbReference type="Gene3D" id="1.25.40.10">
    <property type="entry name" value="Tetratricopeptide repeat domain"/>
    <property type="match status" value="1"/>
</dbReference>
<organism evidence="8">
    <name type="scientific">hydrothermal vent metagenome</name>
    <dbReference type="NCBI Taxonomy" id="652676"/>
    <lineage>
        <taxon>unclassified sequences</taxon>
        <taxon>metagenomes</taxon>
        <taxon>ecological metagenomes</taxon>
    </lineage>
</organism>
<dbReference type="EMBL" id="UOFH01000424">
    <property type="protein sequence ID" value="VAW68173.1"/>
    <property type="molecule type" value="Genomic_DNA"/>
</dbReference>
<dbReference type="InterPro" id="IPR007443">
    <property type="entry name" value="LpoA"/>
</dbReference>
<evidence type="ECO:0008006" key="9">
    <source>
        <dbReference type="Google" id="ProtNLM"/>
    </source>
</evidence>
<dbReference type="Gene3D" id="3.40.50.2300">
    <property type="match status" value="2"/>
</dbReference>
<keyword evidence="5" id="KW-0564">Palmitate</keyword>
<accession>A0A3B0XVF3</accession>
<dbReference type="CDD" id="cd06339">
    <property type="entry name" value="PBP1_YraM_LppC_lipoprotein-like"/>
    <property type="match status" value="1"/>
</dbReference>
<dbReference type="GO" id="GO:0030234">
    <property type="term" value="F:enzyme regulator activity"/>
    <property type="evidence" value="ECO:0007669"/>
    <property type="project" value="TreeGrafter"/>
</dbReference>
<keyword evidence="7" id="KW-0449">Lipoprotein</keyword>
<dbReference type="PANTHER" id="PTHR38038:SF1">
    <property type="entry name" value="PENICILLIN-BINDING PROTEIN ACTIVATOR LPOA"/>
    <property type="match status" value="1"/>
</dbReference>
<evidence type="ECO:0000256" key="4">
    <source>
        <dbReference type="ARBA" id="ARBA00023136"/>
    </source>
</evidence>
<dbReference type="Gene3D" id="1.25.40.650">
    <property type="match status" value="1"/>
</dbReference>
<dbReference type="AlphaFoldDB" id="A0A3B0XVF3"/>
<dbReference type="InterPro" id="IPR011990">
    <property type="entry name" value="TPR-like_helical_dom_sf"/>
</dbReference>
<dbReference type="GO" id="GO:0031241">
    <property type="term" value="C:periplasmic side of cell outer membrane"/>
    <property type="evidence" value="ECO:0007669"/>
    <property type="project" value="TreeGrafter"/>
</dbReference>
<evidence type="ECO:0000256" key="6">
    <source>
        <dbReference type="ARBA" id="ARBA00023237"/>
    </source>
</evidence>
<keyword evidence="3" id="KW-0573">Peptidoglycan synthesis</keyword>
<keyword evidence="4" id="KW-0472">Membrane</keyword>
<keyword evidence="1" id="KW-0732">Signal</keyword>
<dbReference type="GO" id="GO:0008360">
    <property type="term" value="P:regulation of cell shape"/>
    <property type="evidence" value="ECO:0007669"/>
    <property type="project" value="UniProtKB-KW"/>
</dbReference>
<keyword evidence="6" id="KW-0998">Cell outer membrane</keyword>
<sequence length="640" mass="72873">MTFFLRASALLLIGLSFYGCTPKTNIIADDTSSEADSQMTDSLIPSESAEKYIDLAELSTGAERNQHLLRAAQILLQQKQLTLAGQQISNINPEYVSDEEQIGIQLISAEIELNRDNPREALKLLNIARIISPAQQIKLMKLRASAFLDAGYPLESAKTRTQMDKLLTDSFDQELNHQAIWEALSLLPATSLQQISNAPLNADFLGWVELAKIAKRGQVDWQYLQDGIMLWREQYPNHPAVETFIKELGNKQIELIEQPKHIAILLPLSGKYSQVTSAIRDGIMSSYYQHPDKSFQPKITFIDTSNNQAAIWNYYKKAADDGADFVIGPFLKSAVDILARSPQMDIPTLTLNYASTQNTPNNIDAQDETSQNLFQFGLLPEDEARQSAEMAFRQAHTHAAVLVPEGVWGERLHHAFRSRFEELGGTVVSVQTYTANKNDFKQPIQSMLNIKQSYRRYRAIQNVMRTKMKFIPYRRQDVDMIFMAATPKDARQLKPQFKFHYAGEIPVYSTSHAFTGQLNKQADRDIDDLNFLDMPWILNPPNKAKRSLINYWPEQQRYTRFFALGVDAYNLIPFLGRLQGRDYERFSGQTGNLYLDSTNRVHRELLLAQFKRGIPKLIDINTLPVNLTLDETQPVHQPLN</sequence>
<evidence type="ECO:0000256" key="5">
    <source>
        <dbReference type="ARBA" id="ARBA00023139"/>
    </source>
</evidence>
<dbReference type="Pfam" id="PF04348">
    <property type="entry name" value="LppC"/>
    <property type="match status" value="1"/>
</dbReference>
<dbReference type="PANTHER" id="PTHR38038">
    <property type="entry name" value="PENICILLIN-BINDING PROTEIN ACTIVATOR LPOA"/>
    <property type="match status" value="1"/>
</dbReference>
<proteinExistence type="predicted"/>
<gene>
    <name evidence="8" type="ORF">MNBD_GAMMA08-150</name>
</gene>
<evidence type="ECO:0000256" key="3">
    <source>
        <dbReference type="ARBA" id="ARBA00022984"/>
    </source>
</evidence>
<keyword evidence="2" id="KW-0133">Cell shape</keyword>
<dbReference type="PROSITE" id="PS51257">
    <property type="entry name" value="PROKAR_LIPOPROTEIN"/>
    <property type="match status" value="1"/>
</dbReference>
<evidence type="ECO:0000256" key="1">
    <source>
        <dbReference type="ARBA" id="ARBA00022729"/>
    </source>
</evidence>
<protein>
    <recommendedName>
        <fullName evidence="9">Penicillin-binding protein activator LpoA</fullName>
    </recommendedName>
</protein>
<evidence type="ECO:0000256" key="2">
    <source>
        <dbReference type="ARBA" id="ARBA00022960"/>
    </source>
</evidence>
<dbReference type="InterPro" id="IPR028082">
    <property type="entry name" value="Peripla_BP_I"/>
</dbReference>
<name>A0A3B0XVF3_9ZZZZ</name>
<dbReference type="SUPFAM" id="SSF53822">
    <property type="entry name" value="Periplasmic binding protein-like I"/>
    <property type="match status" value="1"/>
</dbReference>
<evidence type="ECO:0000256" key="7">
    <source>
        <dbReference type="ARBA" id="ARBA00023288"/>
    </source>
</evidence>